<accession>A0A1N7EE05</accession>
<dbReference type="InterPro" id="IPR010488">
    <property type="entry name" value="Zeta_toxin_domain"/>
</dbReference>
<dbReference type="Gene3D" id="3.40.50.300">
    <property type="entry name" value="P-loop containing nucleotide triphosphate hydrolases"/>
    <property type="match status" value="1"/>
</dbReference>
<dbReference type="EMBL" id="FTNU01000004">
    <property type="protein sequence ID" value="SIR86208.1"/>
    <property type="molecule type" value="Genomic_DNA"/>
</dbReference>
<feature type="domain" description="Zeta toxin" evidence="3">
    <location>
        <begin position="4"/>
        <end position="137"/>
    </location>
</feature>
<dbReference type="InterPro" id="IPR027417">
    <property type="entry name" value="P-loop_NTPase"/>
</dbReference>
<dbReference type="PANTHER" id="PTHR39206:SF1">
    <property type="entry name" value="SLL8004 PROTEIN"/>
    <property type="match status" value="1"/>
</dbReference>
<dbReference type="AlphaFoldDB" id="A0A1N7EE05"/>
<dbReference type="STRING" id="34061.B0189_06845"/>
<dbReference type="GO" id="GO:0016301">
    <property type="term" value="F:kinase activity"/>
    <property type="evidence" value="ECO:0007669"/>
    <property type="project" value="InterPro"/>
</dbReference>
<organism evidence="4 5">
    <name type="scientific">Moraxella cuniculi DSM 21768</name>
    <dbReference type="NCBI Taxonomy" id="1122245"/>
    <lineage>
        <taxon>Bacteria</taxon>
        <taxon>Pseudomonadati</taxon>
        <taxon>Pseudomonadota</taxon>
        <taxon>Gammaproteobacteria</taxon>
        <taxon>Moraxellales</taxon>
        <taxon>Moraxellaceae</taxon>
        <taxon>Moraxella</taxon>
    </lineage>
</organism>
<dbReference type="GO" id="GO:0005524">
    <property type="term" value="F:ATP binding"/>
    <property type="evidence" value="ECO:0007669"/>
    <property type="project" value="UniProtKB-KW"/>
</dbReference>
<evidence type="ECO:0000256" key="2">
    <source>
        <dbReference type="ARBA" id="ARBA00022840"/>
    </source>
</evidence>
<reference evidence="5" key="1">
    <citation type="submission" date="2017-01" db="EMBL/GenBank/DDBJ databases">
        <authorList>
            <person name="Varghese N."/>
            <person name="Submissions S."/>
        </authorList>
    </citation>
    <scope>NUCLEOTIDE SEQUENCE [LARGE SCALE GENOMIC DNA]</scope>
    <source>
        <strain evidence="5">DSM 21768</strain>
    </source>
</reference>
<gene>
    <name evidence="4" type="ORF">SAMN02745664_10485</name>
</gene>
<evidence type="ECO:0000259" key="3">
    <source>
        <dbReference type="Pfam" id="PF06414"/>
    </source>
</evidence>
<evidence type="ECO:0000313" key="4">
    <source>
        <dbReference type="EMBL" id="SIR86208.1"/>
    </source>
</evidence>
<evidence type="ECO:0000313" key="5">
    <source>
        <dbReference type="Proteomes" id="UP000187495"/>
    </source>
</evidence>
<evidence type="ECO:0000256" key="1">
    <source>
        <dbReference type="ARBA" id="ARBA00022741"/>
    </source>
</evidence>
<sequence length="276" mass="31452">MPDESNVVVIDPDRLSKIYREQGLDKRSADMQGSRLAISMFEQVIKDKKDIFLETTLSGQTIFNRMDKAKNNGYETTTVYVGLSSVETHIARVAHRVKNGGHHIPEEIIRDRFSKADEQLKKAFERSDNFYYYDNSGNKPVLSFEKNKEIDFIIQHSQSEKINEITKTISQQYGIKNIQEKDLGQELSSPVLGNTKTGNIVVIGDNFTLQKTGTGKIIAYETKNIPDIKLDDIGKKLQIFYGADGKGEVLKRYDSGFDRQKHLNLDNSFSKELDFQ</sequence>
<dbReference type="Proteomes" id="UP000187495">
    <property type="component" value="Unassembled WGS sequence"/>
</dbReference>
<keyword evidence="1" id="KW-0547">Nucleotide-binding</keyword>
<dbReference type="Pfam" id="PF06414">
    <property type="entry name" value="Zeta_toxin"/>
    <property type="match status" value="1"/>
</dbReference>
<keyword evidence="2" id="KW-0067">ATP-binding</keyword>
<keyword evidence="5" id="KW-1185">Reference proteome</keyword>
<dbReference type="PANTHER" id="PTHR39206">
    <property type="entry name" value="SLL8004 PROTEIN"/>
    <property type="match status" value="1"/>
</dbReference>
<proteinExistence type="predicted"/>
<name>A0A1N7EE05_9GAMM</name>
<protein>
    <submittedName>
        <fullName evidence="4">Predicted ABC-type ATPase</fullName>
    </submittedName>
</protein>